<keyword evidence="2" id="KW-1185">Reference proteome</keyword>
<evidence type="ECO:0000313" key="1">
    <source>
        <dbReference type="EMBL" id="KAL2476060.1"/>
    </source>
</evidence>
<evidence type="ECO:0000313" key="2">
    <source>
        <dbReference type="Proteomes" id="UP001604336"/>
    </source>
</evidence>
<sequence length="142" mass="15710">MEQRFSQGPLPLGLGHLPAGSSQRYAQGPLPLRLGYLLACSFHGATLRTRASPIGTRSPSNLLLPWSNASYKGLSHLDSATFQLAPPMEQRFAQGPLPLGLSHLAACSLYRATLHSKYLPYWNFAYNKKQGRRPYKCPSRTL</sequence>
<protein>
    <submittedName>
        <fullName evidence="1">Uncharacterized protein</fullName>
    </submittedName>
</protein>
<name>A0ABD1QIM3_9LAMI</name>
<organism evidence="1 2">
    <name type="scientific">Abeliophyllum distichum</name>
    <dbReference type="NCBI Taxonomy" id="126358"/>
    <lineage>
        <taxon>Eukaryota</taxon>
        <taxon>Viridiplantae</taxon>
        <taxon>Streptophyta</taxon>
        <taxon>Embryophyta</taxon>
        <taxon>Tracheophyta</taxon>
        <taxon>Spermatophyta</taxon>
        <taxon>Magnoliopsida</taxon>
        <taxon>eudicotyledons</taxon>
        <taxon>Gunneridae</taxon>
        <taxon>Pentapetalae</taxon>
        <taxon>asterids</taxon>
        <taxon>lamiids</taxon>
        <taxon>Lamiales</taxon>
        <taxon>Oleaceae</taxon>
        <taxon>Forsythieae</taxon>
        <taxon>Abeliophyllum</taxon>
    </lineage>
</organism>
<accession>A0ABD1QIM3</accession>
<comment type="caution">
    <text evidence="1">The sequence shown here is derived from an EMBL/GenBank/DDBJ whole genome shotgun (WGS) entry which is preliminary data.</text>
</comment>
<gene>
    <name evidence="1" type="ORF">Adt_36796</name>
</gene>
<dbReference type="Proteomes" id="UP001604336">
    <property type="component" value="Unassembled WGS sequence"/>
</dbReference>
<dbReference type="EMBL" id="JBFOLK010000011">
    <property type="protein sequence ID" value="KAL2476060.1"/>
    <property type="molecule type" value="Genomic_DNA"/>
</dbReference>
<dbReference type="AlphaFoldDB" id="A0ABD1QIM3"/>
<proteinExistence type="predicted"/>
<reference evidence="2" key="1">
    <citation type="submission" date="2024-07" db="EMBL/GenBank/DDBJ databases">
        <title>Two chromosome-level genome assemblies of Korean endemic species Abeliophyllum distichum and Forsythia ovata (Oleaceae).</title>
        <authorList>
            <person name="Jang H."/>
        </authorList>
    </citation>
    <scope>NUCLEOTIDE SEQUENCE [LARGE SCALE GENOMIC DNA]</scope>
</reference>